<dbReference type="InterPro" id="IPR001005">
    <property type="entry name" value="SANT/Myb"/>
</dbReference>
<comment type="caution">
    <text evidence="10">The sequence shown here is derived from an EMBL/GenBank/DDBJ whole genome shotgun (WGS) entry which is preliminary data.</text>
</comment>
<evidence type="ECO:0000256" key="7">
    <source>
        <dbReference type="SAM" id="MobiDB-lite"/>
    </source>
</evidence>
<keyword evidence="11" id="KW-1185">Reference proteome</keyword>
<keyword evidence="5" id="KW-0804">Transcription</keyword>
<evidence type="ECO:0000256" key="6">
    <source>
        <dbReference type="ARBA" id="ARBA00023242"/>
    </source>
</evidence>
<feature type="region of interest" description="Disordered" evidence="7">
    <location>
        <begin position="702"/>
        <end position="729"/>
    </location>
</feature>
<feature type="region of interest" description="Disordered" evidence="7">
    <location>
        <begin position="9"/>
        <end position="41"/>
    </location>
</feature>
<gene>
    <name evidence="10" type="ORF">HHI36_002860</name>
</gene>
<feature type="region of interest" description="Disordered" evidence="7">
    <location>
        <begin position="504"/>
        <end position="530"/>
    </location>
</feature>
<evidence type="ECO:0000256" key="4">
    <source>
        <dbReference type="ARBA" id="ARBA00023125"/>
    </source>
</evidence>
<dbReference type="Pfam" id="PF09316">
    <property type="entry name" value="Cmyb_C"/>
    <property type="match status" value="1"/>
</dbReference>
<dbReference type="Gene3D" id="1.10.10.60">
    <property type="entry name" value="Homeodomain-like"/>
    <property type="match status" value="3"/>
</dbReference>
<reference evidence="10 11" key="1">
    <citation type="journal article" date="2021" name="BMC Biol.">
        <title>Horizontally acquired antibacterial genes associated with adaptive radiation of ladybird beetles.</title>
        <authorList>
            <person name="Li H.S."/>
            <person name="Tang X.F."/>
            <person name="Huang Y.H."/>
            <person name="Xu Z.Y."/>
            <person name="Chen M.L."/>
            <person name="Du X.Y."/>
            <person name="Qiu B.Y."/>
            <person name="Chen P.T."/>
            <person name="Zhang W."/>
            <person name="Slipinski A."/>
            <person name="Escalona H.E."/>
            <person name="Waterhouse R.M."/>
            <person name="Zwick A."/>
            <person name="Pang H."/>
        </authorList>
    </citation>
    <scope>NUCLEOTIDE SEQUENCE [LARGE SCALE GENOMIC DNA]</scope>
    <source>
        <strain evidence="10">SYSU2018</strain>
    </source>
</reference>
<sequence>MKCIYSFKKEESDISENEDSDDSVLIEDNQTRSRKQINKGRWSKEEDAQLKQLVEQYNEKWDVIAEHFPDRSDIQCQQRWTKVVNPELVKGPWTKEEDEKVIELVNKYGAKKWTLIARHLKGRIGKQCRERWHNHLNPHIKKSAWTEEEDKIIYRAHQVLGNQWAKIAKLLPGRTDNAIKNHWNSTMRRKYENEYRQDGDSRRVRTRKTQIRQSYHNNNYGPSQIESPETQCLKTETLQFYNEDWIELYDQGSSQSSTGGLSIGAPTPSPGPLTPSHTIVSGSFESSSCPQSSQSTNLSHFTTYSNINGYNGQQHSPVKLTPLNEEAISDFDVGFYNSPLKSNGENKVFIKTRLVPSNFEYHNSEVPAISSSNEQRTFIPAILRRGIRGRRRTESDDENFRKSGSLSPEKNMDIRDMMLDCGKPTIPQSPVKEASSPIKQLPFSPSQFLNSPNLTFDAALSSTPVKRISLQASTPLRNRTLKPDRDYSPLTTPNGLPRRLETEASTSEIVTTPSRRMSTYNNTPRTPTPFKKAYADLEKRSGPISNLPDTPTRLEDITEIMKKDQDSSHYETDTSTAVTNDSGYMTIKRKTATALGPAGKENVLPNKRVRKALAPSWASSPTPLNSSDISFAVETPSRSLGEENSELFSTPSSIMKNTLGVTELSDLPGSSRDHKTKTLGEDSLAPAFLKNLGVTELDSLHVGPSKCPAQASSQSQLHHKQRVPVAQKSTAAKRITFEDARPKVPKIDTKWLDIACGRTKDQIELTEKAHEFLNTSSLKPRSLNF</sequence>
<dbReference type="SUPFAM" id="SSF46689">
    <property type="entry name" value="Homeodomain-like"/>
    <property type="match status" value="2"/>
</dbReference>
<dbReference type="Proteomes" id="UP001516400">
    <property type="component" value="Unassembled WGS sequence"/>
</dbReference>
<comment type="subcellular location">
    <subcellularLocation>
        <location evidence="1">Nucleus</location>
    </subcellularLocation>
</comment>
<dbReference type="FunFam" id="1.10.10.60:FF:000016">
    <property type="entry name" value="Transcriptional activator Myb isoform A"/>
    <property type="match status" value="1"/>
</dbReference>
<feature type="region of interest" description="Disordered" evidence="7">
    <location>
        <begin position="191"/>
        <end position="226"/>
    </location>
</feature>
<feature type="compositionally biased region" description="Basic and acidic residues" evidence="7">
    <location>
        <begin position="191"/>
        <end position="203"/>
    </location>
</feature>
<evidence type="ECO:0000313" key="10">
    <source>
        <dbReference type="EMBL" id="KAL3288412.1"/>
    </source>
</evidence>
<dbReference type="InterPro" id="IPR009057">
    <property type="entry name" value="Homeodomain-like_sf"/>
</dbReference>
<dbReference type="Pfam" id="PF13921">
    <property type="entry name" value="Myb_DNA-bind_6"/>
    <property type="match status" value="1"/>
</dbReference>
<protein>
    <submittedName>
        <fullName evidence="10">Uncharacterized protein</fullName>
    </submittedName>
</protein>
<keyword evidence="2" id="KW-0677">Repeat</keyword>
<dbReference type="PROSITE" id="PS50090">
    <property type="entry name" value="MYB_LIKE"/>
    <property type="match status" value="3"/>
</dbReference>
<evidence type="ECO:0000256" key="5">
    <source>
        <dbReference type="ARBA" id="ARBA00023163"/>
    </source>
</evidence>
<dbReference type="SMART" id="SM00717">
    <property type="entry name" value="SANT"/>
    <property type="match status" value="3"/>
</dbReference>
<evidence type="ECO:0000259" key="9">
    <source>
        <dbReference type="PROSITE" id="PS51294"/>
    </source>
</evidence>
<dbReference type="Pfam" id="PF00249">
    <property type="entry name" value="Myb_DNA-binding"/>
    <property type="match status" value="1"/>
</dbReference>
<feature type="domain" description="HTH myb-type" evidence="9">
    <location>
        <begin position="34"/>
        <end position="84"/>
    </location>
</feature>
<evidence type="ECO:0000313" key="11">
    <source>
        <dbReference type="Proteomes" id="UP001516400"/>
    </source>
</evidence>
<dbReference type="InterPro" id="IPR017930">
    <property type="entry name" value="Myb_dom"/>
</dbReference>
<feature type="compositionally biased region" description="Low complexity" evidence="7">
    <location>
        <begin position="281"/>
        <end position="295"/>
    </location>
</feature>
<feature type="compositionally biased region" description="Polar residues" evidence="7">
    <location>
        <begin position="504"/>
        <end position="525"/>
    </location>
</feature>
<feature type="region of interest" description="Disordered" evidence="7">
    <location>
        <begin position="479"/>
        <end position="498"/>
    </location>
</feature>
<dbReference type="AlphaFoldDB" id="A0ABD2PBT3"/>
<feature type="domain" description="Myb-like" evidence="8">
    <location>
        <begin position="85"/>
        <end position="136"/>
    </location>
</feature>
<proteinExistence type="predicted"/>
<keyword evidence="6" id="KW-0539">Nucleus</keyword>
<dbReference type="PROSITE" id="PS51294">
    <property type="entry name" value="HTH_MYB"/>
    <property type="match status" value="3"/>
</dbReference>
<feature type="domain" description="HTH myb-type" evidence="9">
    <location>
        <begin position="85"/>
        <end position="140"/>
    </location>
</feature>
<dbReference type="InterPro" id="IPR015395">
    <property type="entry name" value="C-myb_C"/>
</dbReference>
<evidence type="ECO:0000256" key="1">
    <source>
        <dbReference type="ARBA" id="ARBA00004123"/>
    </source>
</evidence>
<feature type="compositionally biased region" description="Acidic residues" evidence="7">
    <location>
        <begin position="13"/>
        <end position="25"/>
    </location>
</feature>
<dbReference type="FunFam" id="1.10.10.60:FF:000010">
    <property type="entry name" value="Transcriptional activator Myb isoform A"/>
    <property type="match status" value="1"/>
</dbReference>
<feature type="region of interest" description="Disordered" evidence="7">
    <location>
        <begin position="252"/>
        <end position="295"/>
    </location>
</feature>
<feature type="domain" description="Myb-like" evidence="8">
    <location>
        <begin position="137"/>
        <end position="187"/>
    </location>
</feature>
<dbReference type="CDD" id="cd00167">
    <property type="entry name" value="SANT"/>
    <property type="match status" value="3"/>
</dbReference>
<accession>A0ABD2PBT3</accession>
<dbReference type="PANTHER" id="PTHR45614">
    <property type="entry name" value="MYB PROTEIN-RELATED"/>
    <property type="match status" value="1"/>
</dbReference>
<feature type="region of interest" description="Disordered" evidence="7">
    <location>
        <begin position="389"/>
        <end position="409"/>
    </location>
</feature>
<keyword evidence="4" id="KW-0238">DNA-binding</keyword>
<evidence type="ECO:0000259" key="8">
    <source>
        <dbReference type="PROSITE" id="PS50090"/>
    </source>
</evidence>
<dbReference type="InterPro" id="IPR050560">
    <property type="entry name" value="MYB_TF"/>
</dbReference>
<keyword evidence="3" id="KW-0805">Transcription regulation</keyword>
<feature type="compositionally biased region" description="Polar residues" evidence="7">
    <location>
        <begin position="211"/>
        <end position="226"/>
    </location>
</feature>
<dbReference type="GO" id="GO:0005634">
    <property type="term" value="C:nucleus"/>
    <property type="evidence" value="ECO:0007669"/>
    <property type="project" value="UniProtKB-SubCell"/>
</dbReference>
<organism evidence="10 11">
    <name type="scientific">Cryptolaemus montrouzieri</name>
    <dbReference type="NCBI Taxonomy" id="559131"/>
    <lineage>
        <taxon>Eukaryota</taxon>
        <taxon>Metazoa</taxon>
        <taxon>Ecdysozoa</taxon>
        <taxon>Arthropoda</taxon>
        <taxon>Hexapoda</taxon>
        <taxon>Insecta</taxon>
        <taxon>Pterygota</taxon>
        <taxon>Neoptera</taxon>
        <taxon>Endopterygota</taxon>
        <taxon>Coleoptera</taxon>
        <taxon>Polyphaga</taxon>
        <taxon>Cucujiformia</taxon>
        <taxon>Coccinelloidea</taxon>
        <taxon>Coccinellidae</taxon>
        <taxon>Scymninae</taxon>
        <taxon>Scymnini</taxon>
        <taxon>Cryptolaemus</taxon>
    </lineage>
</organism>
<feature type="domain" description="Myb-like" evidence="8">
    <location>
        <begin position="34"/>
        <end position="84"/>
    </location>
</feature>
<feature type="domain" description="HTH myb-type" evidence="9">
    <location>
        <begin position="141"/>
        <end position="191"/>
    </location>
</feature>
<name>A0ABD2PBT3_9CUCU</name>
<dbReference type="EMBL" id="JABFTP020000185">
    <property type="protein sequence ID" value="KAL3288412.1"/>
    <property type="molecule type" value="Genomic_DNA"/>
</dbReference>
<evidence type="ECO:0000256" key="3">
    <source>
        <dbReference type="ARBA" id="ARBA00023015"/>
    </source>
</evidence>
<dbReference type="PANTHER" id="PTHR45614:SF25">
    <property type="entry name" value="MYB PROTEIN"/>
    <property type="match status" value="1"/>
</dbReference>
<feature type="compositionally biased region" description="Low complexity" evidence="7">
    <location>
        <begin position="252"/>
        <end position="264"/>
    </location>
</feature>
<feature type="compositionally biased region" description="Basic and acidic residues" evidence="7">
    <location>
        <begin position="392"/>
        <end position="401"/>
    </location>
</feature>
<evidence type="ECO:0000256" key="2">
    <source>
        <dbReference type="ARBA" id="ARBA00022737"/>
    </source>
</evidence>
<dbReference type="GO" id="GO:0003677">
    <property type="term" value="F:DNA binding"/>
    <property type="evidence" value="ECO:0007669"/>
    <property type="project" value="UniProtKB-KW"/>
</dbReference>